<name>A0ABQ5N4S3_9CLOT</name>
<feature type="domain" description="CAAX prenyl protease 2/Lysostaphin resistance protein A-like" evidence="2">
    <location>
        <begin position="181"/>
        <end position="278"/>
    </location>
</feature>
<organism evidence="3 4">
    <name type="scientific">Clostridium omnivorum</name>
    <dbReference type="NCBI Taxonomy" id="1604902"/>
    <lineage>
        <taxon>Bacteria</taxon>
        <taxon>Bacillati</taxon>
        <taxon>Bacillota</taxon>
        <taxon>Clostridia</taxon>
        <taxon>Eubacteriales</taxon>
        <taxon>Clostridiaceae</taxon>
        <taxon>Clostridium</taxon>
    </lineage>
</organism>
<keyword evidence="1" id="KW-0812">Transmembrane</keyword>
<dbReference type="InterPro" id="IPR003675">
    <property type="entry name" value="Rce1/LyrA-like_dom"/>
</dbReference>
<dbReference type="Proteomes" id="UP001208567">
    <property type="component" value="Unassembled WGS sequence"/>
</dbReference>
<evidence type="ECO:0000259" key="2">
    <source>
        <dbReference type="Pfam" id="PF02517"/>
    </source>
</evidence>
<evidence type="ECO:0000313" key="4">
    <source>
        <dbReference type="Proteomes" id="UP001208567"/>
    </source>
</evidence>
<feature type="transmembrane region" description="Helical" evidence="1">
    <location>
        <begin position="12"/>
        <end position="30"/>
    </location>
</feature>
<dbReference type="Pfam" id="PF02517">
    <property type="entry name" value="Rce1-like"/>
    <property type="match status" value="1"/>
</dbReference>
<proteinExistence type="predicted"/>
<feature type="transmembrane region" description="Helical" evidence="1">
    <location>
        <begin position="239"/>
        <end position="256"/>
    </location>
</feature>
<evidence type="ECO:0000313" key="3">
    <source>
        <dbReference type="EMBL" id="GLC30217.1"/>
    </source>
</evidence>
<keyword evidence="1" id="KW-1133">Transmembrane helix</keyword>
<keyword evidence="1" id="KW-0472">Membrane</keyword>
<keyword evidence="4" id="KW-1185">Reference proteome</keyword>
<gene>
    <name evidence="3" type="ORF">bsdE14_16270</name>
</gene>
<dbReference type="RefSeq" id="WP_264849482.1">
    <property type="nucleotide sequence ID" value="NZ_BRXR01000001.1"/>
</dbReference>
<evidence type="ECO:0000256" key="1">
    <source>
        <dbReference type="SAM" id="Phobius"/>
    </source>
</evidence>
<dbReference type="EMBL" id="BRXR01000001">
    <property type="protein sequence ID" value="GLC30217.1"/>
    <property type="molecule type" value="Genomic_DNA"/>
</dbReference>
<feature type="transmembrane region" description="Helical" evidence="1">
    <location>
        <begin position="108"/>
        <end position="130"/>
    </location>
</feature>
<feature type="transmembrane region" description="Helical" evidence="1">
    <location>
        <begin position="36"/>
        <end position="56"/>
    </location>
</feature>
<reference evidence="3 4" key="1">
    <citation type="journal article" date="2024" name="Int. J. Syst. Evol. Microbiol.">
        <title>Clostridium omnivorum sp. nov., isolated from anoxic soil under the treatment of reductive soil disinfestation.</title>
        <authorList>
            <person name="Ueki A."/>
            <person name="Tonouchi A."/>
            <person name="Kaku N."/>
            <person name="Honma S."/>
            <person name="Ueki K."/>
        </authorList>
    </citation>
    <scope>NUCLEOTIDE SEQUENCE [LARGE SCALE GENOMIC DNA]</scope>
    <source>
        <strain evidence="3 4">E14</strain>
    </source>
</reference>
<protein>
    <recommendedName>
        <fullName evidence="2">CAAX prenyl protease 2/Lysostaphin resistance protein A-like domain-containing protein</fullName>
    </recommendedName>
</protein>
<accession>A0ABQ5N4S3</accession>
<sequence length="278" mass="31558">MTKISKTDLIFLSYDLVFILIGYMCLYFYSKHNASAFNPLPITLAIIISILLIHIIPINKNKDTHIYRNKKALFPFIIAYSMLILLIIALNTLFNLNNSSVRNFNQTYILLIQLGLTAAIFSCYLFKIKLSDFNWNISSKTFAYIVLIFIIYRFIINFNGIVDGTINIKGILNLEFIIDFALKATINSLYPALFEEVAFRGFLISGLKGFNLNNNACNIIQSLIFGSAHIASWGMPTSLIQLLVLAIQVMIGYLLGKIYFKTDSLLPCILFHGLYNTI</sequence>
<feature type="transmembrane region" description="Helical" evidence="1">
    <location>
        <begin position="77"/>
        <end position="96"/>
    </location>
</feature>
<comment type="caution">
    <text evidence="3">The sequence shown here is derived from an EMBL/GenBank/DDBJ whole genome shotgun (WGS) entry which is preliminary data.</text>
</comment>
<feature type="transmembrane region" description="Helical" evidence="1">
    <location>
        <begin position="142"/>
        <end position="162"/>
    </location>
</feature>